<keyword evidence="2" id="KW-1185">Reference proteome</keyword>
<gene>
    <name evidence="1" type="ORF">HJC23_000016</name>
</gene>
<dbReference type="Proteomes" id="UP001516023">
    <property type="component" value="Unassembled WGS sequence"/>
</dbReference>
<sequence length="393" mass="44011">MKKGSLLLSKEAGRMPPLWKGGEDNIQQSTIVTVQETIQQISQLKREKRWKEADRLKTILLQNYSIQIFSRKDGTVGWAALEESDKPPTRTITWSLLDKSDESSSSISSCTDVPLIIATVNLPHYRSRLAETLDCLPSPQKGDGTRFHPIHCIDMLRLVDCPTIGVNRIVFEGWRQILLPTIMSMFERTSSSDRGSIVFVAEDDVRLCSHSPGKIREVCTNVFRDNPELQILSLGYRYATKKPSRRQRRRAKRVSGVLSDDFKSNSVEMSCDSGKSTGCKSTLLNHLKSGGGIHGATFLAIRYPNGVTALLDAMEKIAFGKRSHFDQLLFHSTLHDIEIALSVPPLAGWAEVEETLTSVGSGYRREGGGRLGYCPFYDLDDGIHWIRRKISSK</sequence>
<dbReference type="AlphaFoldDB" id="A0ABD3PAV9"/>
<evidence type="ECO:0000313" key="1">
    <source>
        <dbReference type="EMBL" id="KAL3784931.1"/>
    </source>
</evidence>
<dbReference type="EMBL" id="JABMIG020000226">
    <property type="protein sequence ID" value="KAL3784931.1"/>
    <property type="molecule type" value="Genomic_DNA"/>
</dbReference>
<accession>A0ABD3PAV9</accession>
<protein>
    <submittedName>
        <fullName evidence="1">Uncharacterized protein</fullName>
    </submittedName>
</protein>
<proteinExistence type="predicted"/>
<organism evidence="1 2">
    <name type="scientific">Cyclotella cryptica</name>
    <dbReference type="NCBI Taxonomy" id="29204"/>
    <lineage>
        <taxon>Eukaryota</taxon>
        <taxon>Sar</taxon>
        <taxon>Stramenopiles</taxon>
        <taxon>Ochrophyta</taxon>
        <taxon>Bacillariophyta</taxon>
        <taxon>Coscinodiscophyceae</taxon>
        <taxon>Thalassiosirophycidae</taxon>
        <taxon>Stephanodiscales</taxon>
        <taxon>Stephanodiscaceae</taxon>
        <taxon>Cyclotella</taxon>
    </lineage>
</organism>
<comment type="caution">
    <text evidence="1">The sequence shown here is derived from an EMBL/GenBank/DDBJ whole genome shotgun (WGS) entry which is preliminary data.</text>
</comment>
<reference evidence="1 2" key="1">
    <citation type="journal article" date="2020" name="G3 (Bethesda)">
        <title>Improved Reference Genome for Cyclotella cryptica CCMP332, a Model for Cell Wall Morphogenesis, Salinity Adaptation, and Lipid Production in Diatoms (Bacillariophyta).</title>
        <authorList>
            <person name="Roberts W.R."/>
            <person name="Downey K.M."/>
            <person name="Ruck E.C."/>
            <person name="Traller J.C."/>
            <person name="Alverson A.J."/>
        </authorList>
    </citation>
    <scope>NUCLEOTIDE SEQUENCE [LARGE SCALE GENOMIC DNA]</scope>
    <source>
        <strain evidence="1 2">CCMP332</strain>
    </source>
</reference>
<evidence type="ECO:0000313" key="2">
    <source>
        <dbReference type="Proteomes" id="UP001516023"/>
    </source>
</evidence>
<name>A0ABD3PAV9_9STRA</name>